<dbReference type="Gene3D" id="2.120.10.30">
    <property type="entry name" value="TolB, C-terminal domain"/>
    <property type="match status" value="1"/>
</dbReference>
<dbReference type="InterPro" id="IPR011042">
    <property type="entry name" value="6-blade_b-propeller_TolB-like"/>
</dbReference>
<keyword evidence="3" id="KW-1185">Reference proteome</keyword>
<accession>A0ABV3GIP8</accession>
<organism evidence="2 3">
    <name type="scientific">Microtetraspora glauca</name>
    <dbReference type="NCBI Taxonomy" id="1996"/>
    <lineage>
        <taxon>Bacteria</taxon>
        <taxon>Bacillati</taxon>
        <taxon>Actinomycetota</taxon>
        <taxon>Actinomycetes</taxon>
        <taxon>Streptosporangiales</taxon>
        <taxon>Streptosporangiaceae</taxon>
        <taxon>Microtetraspora</taxon>
    </lineage>
</organism>
<dbReference type="EMBL" id="JBFALK010000012">
    <property type="protein sequence ID" value="MEV0971407.1"/>
    <property type="molecule type" value="Genomic_DNA"/>
</dbReference>
<evidence type="ECO:0008006" key="4">
    <source>
        <dbReference type="Google" id="ProtNLM"/>
    </source>
</evidence>
<dbReference type="RefSeq" id="WP_358135686.1">
    <property type="nucleotide sequence ID" value="NZ_JBFALK010000012.1"/>
</dbReference>
<name>A0ABV3GIP8_MICGL</name>
<protein>
    <recommendedName>
        <fullName evidence="4">WD40 repeat domain-containing protein</fullName>
    </recommendedName>
</protein>
<sequence>MTRKLAVLAAAVAATASALAVPTAAEAKTGAASAASAQIRYAWVKSCPKKDYTVPCGSWTLALRDGKTRKLTDARVNPVTASGKVDKDMVSTLAISGDGQNVAYFRKSDNKLVVRDLAANRVRVLPGKAALVPKGIGMGDVAATLSPDGDSVVIEYQDDAGKLPSLLVDMNAGKVTKIRANVDVQGFSPDGHHILASRYTSENTTELVVFDESGATTGRKVVPQVIANNMPQALANDGNTVAVMISTSGGKQRVRVYDLASDTVGDAVNVNTPKNESPHRLSWDDSDNLTLWQLRNDAEGNTTGIVRRSLDPTSGATKKADTFTITSKMYMWWLPGE</sequence>
<dbReference type="SUPFAM" id="SSF82171">
    <property type="entry name" value="DPP6 N-terminal domain-like"/>
    <property type="match status" value="1"/>
</dbReference>
<proteinExistence type="predicted"/>
<evidence type="ECO:0000313" key="2">
    <source>
        <dbReference type="EMBL" id="MEV0971407.1"/>
    </source>
</evidence>
<reference evidence="2 3" key="1">
    <citation type="submission" date="2024-06" db="EMBL/GenBank/DDBJ databases">
        <title>The Natural Products Discovery Center: Release of the First 8490 Sequenced Strains for Exploring Actinobacteria Biosynthetic Diversity.</title>
        <authorList>
            <person name="Kalkreuter E."/>
            <person name="Kautsar S.A."/>
            <person name="Yang D."/>
            <person name="Bader C.D."/>
            <person name="Teijaro C.N."/>
            <person name="Fluegel L."/>
            <person name="Davis C.M."/>
            <person name="Simpson J.R."/>
            <person name="Lauterbach L."/>
            <person name="Steele A.D."/>
            <person name="Gui C."/>
            <person name="Meng S."/>
            <person name="Li G."/>
            <person name="Viehrig K."/>
            <person name="Ye F."/>
            <person name="Su P."/>
            <person name="Kiefer A.F."/>
            <person name="Nichols A."/>
            <person name="Cepeda A.J."/>
            <person name="Yan W."/>
            <person name="Fan B."/>
            <person name="Jiang Y."/>
            <person name="Adhikari A."/>
            <person name="Zheng C.-J."/>
            <person name="Schuster L."/>
            <person name="Cowan T.M."/>
            <person name="Smanski M.J."/>
            <person name="Chevrette M.G."/>
            <person name="De Carvalho L.P.S."/>
            <person name="Shen B."/>
        </authorList>
    </citation>
    <scope>NUCLEOTIDE SEQUENCE [LARGE SCALE GENOMIC DNA]</scope>
    <source>
        <strain evidence="2 3">NPDC050100</strain>
    </source>
</reference>
<feature type="chain" id="PRO_5046789716" description="WD40 repeat domain-containing protein" evidence="1">
    <location>
        <begin position="21"/>
        <end position="337"/>
    </location>
</feature>
<gene>
    <name evidence="2" type="ORF">AB0I59_22525</name>
</gene>
<evidence type="ECO:0000313" key="3">
    <source>
        <dbReference type="Proteomes" id="UP001551675"/>
    </source>
</evidence>
<keyword evidence="1" id="KW-0732">Signal</keyword>
<feature type="signal peptide" evidence="1">
    <location>
        <begin position="1"/>
        <end position="20"/>
    </location>
</feature>
<dbReference type="Proteomes" id="UP001551675">
    <property type="component" value="Unassembled WGS sequence"/>
</dbReference>
<comment type="caution">
    <text evidence="2">The sequence shown here is derived from an EMBL/GenBank/DDBJ whole genome shotgun (WGS) entry which is preliminary data.</text>
</comment>
<evidence type="ECO:0000256" key="1">
    <source>
        <dbReference type="SAM" id="SignalP"/>
    </source>
</evidence>